<name>A0ABZ2X6T3_9HYPO</name>
<dbReference type="Proteomes" id="UP001489902">
    <property type="component" value="Chromosome 6"/>
</dbReference>
<evidence type="ECO:0000256" key="1">
    <source>
        <dbReference type="SAM" id="MobiDB-lite"/>
    </source>
</evidence>
<evidence type="ECO:0000313" key="3">
    <source>
        <dbReference type="Proteomes" id="UP001489902"/>
    </source>
</evidence>
<feature type="compositionally biased region" description="Low complexity" evidence="1">
    <location>
        <begin position="82"/>
        <end position="102"/>
    </location>
</feature>
<organism evidence="2 3">
    <name type="scientific">Fusarium acuminatum</name>
    <dbReference type="NCBI Taxonomy" id="5515"/>
    <lineage>
        <taxon>Eukaryota</taxon>
        <taxon>Fungi</taxon>
        <taxon>Dikarya</taxon>
        <taxon>Ascomycota</taxon>
        <taxon>Pezizomycotina</taxon>
        <taxon>Sordariomycetes</taxon>
        <taxon>Hypocreomycetidae</taxon>
        <taxon>Hypocreales</taxon>
        <taxon>Nectriaceae</taxon>
        <taxon>Fusarium</taxon>
        <taxon>Fusarium tricinctum species complex</taxon>
    </lineage>
</organism>
<reference evidence="2 3" key="1">
    <citation type="submission" date="2024-04" db="EMBL/GenBank/DDBJ databases">
        <title>Complete genome sequence of Fusarium acuminatum.</title>
        <authorList>
            <person name="Lan B."/>
        </authorList>
    </citation>
    <scope>NUCLEOTIDE SEQUENCE [LARGE SCALE GENOMIC DNA]</scope>
    <source>
        <strain evidence="2">1A</strain>
    </source>
</reference>
<sequence length="124" mass="13926">MPLLPTTEAAVCLLRHITNLWLSPEVHLAAPINFRNPDHSFFVTRHRSVSESSQDPPSPSPPIELGFLPPRPHAVLPRPIFSSTNSNASTSSTSSTSSLTSSIYHQLTPRQRRKLSEEIWRGYW</sequence>
<feature type="region of interest" description="Disordered" evidence="1">
    <location>
        <begin position="45"/>
        <end position="107"/>
    </location>
</feature>
<gene>
    <name evidence="2" type="ORF">QYS62_009880</name>
</gene>
<accession>A0ABZ2X6T3</accession>
<protein>
    <submittedName>
        <fullName evidence="2">Uncharacterized protein</fullName>
    </submittedName>
</protein>
<dbReference type="EMBL" id="CP151265">
    <property type="protein sequence ID" value="WZH48699.1"/>
    <property type="molecule type" value="Genomic_DNA"/>
</dbReference>
<keyword evidence="3" id="KW-1185">Reference proteome</keyword>
<evidence type="ECO:0000313" key="2">
    <source>
        <dbReference type="EMBL" id="WZH48699.1"/>
    </source>
</evidence>
<proteinExistence type="predicted"/>